<organism evidence="1 2">
    <name type="scientific">Flavobacterium pectinovorum</name>
    <dbReference type="NCBI Taxonomy" id="29533"/>
    <lineage>
        <taxon>Bacteria</taxon>
        <taxon>Pseudomonadati</taxon>
        <taxon>Bacteroidota</taxon>
        <taxon>Flavobacteriia</taxon>
        <taxon>Flavobacteriales</taxon>
        <taxon>Flavobacteriaceae</taxon>
        <taxon>Flavobacterium</taxon>
    </lineage>
</organism>
<accession>A0A502F5F0</accession>
<dbReference type="OrthoDB" id="894042at2"/>
<keyword evidence="2" id="KW-1185">Reference proteome</keyword>
<sequence length="128" mass="14709">MKKSIAISLLFVFVFSSTDMGQLLKLPVLVHHFIEHNHKEKAITFIAFLNEHYFSNESHPDNSKHDHQSLPFKTGCSHSITTFLAFEDLNSVLQQRINSITSNNVVPLYRQHYTSNLFGAIWQPPKLS</sequence>
<reference evidence="1 2" key="1">
    <citation type="journal article" date="2019" name="Environ. Microbiol.">
        <title>Species interactions and distinct microbial communities in high Arctic permafrost affected cryosols are associated with the CH4 and CO2 gas fluxes.</title>
        <authorList>
            <person name="Altshuler I."/>
            <person name="Hamel J."/>
            <person name="Turney S."/>
            <person name="Magnuson E."/>
            <person name="Levesque R."/>
            <person name="Greer C."/>
            <person name="Whyte L.G."/>
        </authorList>
    </citation>
    <scope>NUCLEOTIDE SEQUENCE [LARGE SCALE GENOMIC DNA]</scope>
    <source>
        <strain evidence="1 2">42</strain>
    </source>
</reference>
<proteinExistence type="predicted"/>
<dbReference type="Proteomes" id="UP000319700">
    <property type="component" value="Unassembled WGS sequence"/>
</dbReference>
<name>A0A502F5F0_9FLAO</name>
<dbReference type="AlphaFoldDB" id="A0A502F5F0"/>
<evidence type="ECO:0000313" key="1">
    <source>
        <dbReference type="EMBL" id="TPG44110.1"/>
    </source>
</evidence>
<comment type="caution">
    <text evidence="1">The sequence shown here is derived from an EMBL/GenBank/DDBJ whole genome shotgun (WGS) entry which is preliminary data.</text>
</comment>
<evidence type="ECO:0000313" key="2">
    <source>
        <dbReference type="Proteomes" id="UP000319700"/>
    </source>
</evidence>
<protein>
    <submittedName>
        <fullName evidence="1">Uncharacterized protein</fullName>
    </submittedName>
</protein>
<dbReference type="EMBL" id="RCZH01000003">
    <property type="protein sequence ID" value="TPG44110.1"/>
    <property type="molecule type" value="Genomic_DNA"/>
</dbReference>
<gene>
    <name evidence="1" type="ORF">EAH81_06070</name>
</gene>